<keyword evidence="8 11" id="KW-0975">Bacterial flagellum</keyword>
<keyword evidence="5 11" id="KW-0732">Signal</keyword>
<evidence type="ECO:0000256" key="6">
    <source>
        <dbReference type="ARBA" id="ARBA00023136"/>
    </source>
</evidence>
<reference evidence="12 13" key="1">
    <citation type="journal article" date="2011" name="J. Bacteriol.">
        <title>Genome sequence of strain IMCC3088, a proteorhodopsin-containing marine bacterium belonging to the OM60/NOR5 clade.</title>
        <authorList>
            <person name="Jang Y."/>
            <person name="Oh H.M."/>
            <person name="Kang I."/>
            <person name="Lee K."/>
            <person name="Yang S.J."/>
            <person name="Cho J.C."/>
        </authorList>
    </citation>
    <scope>NUCLEOTIDE SEQUENCE [LARGE SCALE GENOMIC DNA]</scope>
    <source>
        <strain evidence="12 13">IMCC3088</strain>
    </source>
</reference>
<evidence type="ECO:0000256" key="1">
    <source>
        <dbReference type="ARBA" id="ARBA00002591"/>
    </source>
</evidence>
<gene>
    <name evidence="11" type="primary">flgH</name>
    <name evidence="12" type="ORF">IMCC3088_488</name>
</gene>
<keyword evidence="6 11" id="KW-0472">Membrane</keyword>
<evidence type="ECO:0000313" key="12">
    <source>
        <dbReference type="EMBL" id="EGG28294.1"/>
    </source>
</evidence>
<evidence type="ECO:0000256" key="3">
    <source>
        <dbReference type="ARBA" id="ARBA00006929"/>
    </source>
</evidence>
<evidence type="ECO:0000256" key="4">
    <source>
        <dbReference type="ARBA" id="ARBA00011439"/>
    </source>
</evidence>
<keyword evidence="10 11" id="KW-0449">Lipoprotein</keyword>
<protein>
    <recommendedName>
        <fullName evidence="11">Flagellar L-ring protein</fullName>
    </recommendedName>
    <alternativeName>
        <fullName evidence="11">Basal body L-ring protein</fullName>
    </alternativeName>
</protein>
<dbReference type="GO" id="GO:0009279">
    <property type="term" value="C:cell outer membrane"/>
    <property type="evidence" value="ECO:0007669"/>
    <property type="project" value="UniProtKB-SubCell"/>
</dbReference>
<evidence type="ECO:0000256" key="2">
    <source>
        <dbReference type="ARBA" id="ARBA00004635"/>
    </source>
</evidence>
<keyword evidence="12" id="KW-0966">Cell projection</keyword>
<dbReference type="PANTHER" id="PTHR34933">
    <property type="entry name" value="FLAGELLAR L-RING PROTEIN"/>
    <property type="match status" value="1"/>
</dbReference>
<evidence type="ECO:0000256" key="7">
    <source>
        <dbReference type="ARBA" id="ARBA00023139"/>
    </source>
</evidence>
<dbReference type="InterPro" id="IPR000527">
    <property type="entry name" value="Flag_Lring"/>
</dbReference>
<dbReference type="eggNOG" id="COG2063">
    <property type="taxonomic scope" value="Bacteria"/>
</dbReference>
<evidence type="ECO:0000256" key="8">
    <source>
        <dbReference type="ARBA" id="ARBA00023143"/>
    </source>
</evidence>
<keyword evidence="7" id="KW-0564">Palmitate</keyword>
<accession>F3L5T9</accession>
<dbReference type="HAMAP" id="MF_00415">
    <property type="entry name" value="FlgH"/>
    <property type="match status" value="1"/>
</dbReference>
<keyword evidence="13" id="KW-1185">Reference proteome</keyword>
<dbReference type="RefSeq" id="WP_009577233.1">
    <property type="nucleotide sequence ID" value="NZ_AEIG01000134.1"/>
</dbReference>
<dbReference type="Pfam" id="PF02107">
    <property type="entry name" value="FlgH"/>
    <property type="match status" value="1"/>
</dbReference>
<dbReference type="STRING" id="2518989.IMCC3088_488"/>
<evidence type="ECO:0000256" key="11">
    <source>
        <dbReference type="HAMAP-Rule" id="MF_00415"/>
    </source>
</evidence>
<dbReference type="PANTHER" id="PTHR34933:SF1">
    <property type="entry name" value="FLAGELLAR L-RING PROTEIN"/>
    <property type="match status" value="1"/>
</dbReference>
<proteinExistence type="inferred from homology"/>
<evidence type="ECO:0000313" key="13">
    <source>
        <dbReference type="Proteomes" id="UP000005615"/>
    </source>
</evidence>
<dbReference type="PRINTS" id="PR01008">
    <property type="entry name" value="FLGLRINGFLGH"/>
</dbReference>
<comment type="function">
    <text evidence="1 11">Assembles around the rod to form the L-ring and probably protects the motor/basal body from shearing forces during rotation.</text>
</comment>
<evidence type="ECO:0000256" key="10">
    <source>
        <dbReference type="ARBA" id="ARBA00023288"/>
    </source>
</evidence>
<name>F3L5T9_9GAMM</name>
<comment type="similarity">
    <text evidence="3 11">Belongs to the FlgH family.</text>
</comment>
<dbReference type="GO" id="GO:0009427">
    <property type="term" value="C:bacterial-type flagellum basal body, distal rod, L ring"/>
    <property type="evidence" value="ECO:0007669"/>
    <property type="project" value="InterPro"/>
</dbReference>
<organism evidence="12 13">
    <name type="scientific">Aequoribacter fuscus</name>
    <dbReference type="NCBI Taxonomy" id="2518989"/>
    <lineage>
        <taxon>Bacteria</taxon>
        <taxon>Pseudomonadati</taxon>
        <taxon>Pseudomonadota</taxon>
        <taxon>Gammaproteobacteria</taxon>
        <taxon>Cellvibrionales</taxon>
        <taxon>Halieaceae</taxon>
        <taxon>Aequoribacter</taxon>
    </lineage>
</organism>
<dbReference type="AlphaFoldDB" id="F3L5T9"/>
<dbReference type="EMBL" id="AEIG01000134">
    <property type="protein sequence ID" value="EGG28294.1"/>
    <property type="molecule type" value="Genomic_DNA"/>
</dbReference>
<comment type="subunit">
    <text evidence="4 11">The basal body constitutes a major portion of the flagellar organelle and consists of four rings (L,P,S, and M) mounted on a central rod.</text>
</comment>
<dbReference type="Proteomes" id="UP000005615">
    <property type="component" value="Unassembled WGS sequence"/>
</dbReference>
<evidence type="ECO:0000256" key="9">
    <source>
        <dbReference type="ARBA" id="ARBA00023237"/>
    </source>
</evidence>
<sequence>MKYWMLLAGLSLIVGCASKPSLERYNEFAPIRPLQPVVTGPATGSILNNRSGLSLFEGQREWYVGDIVTIVLSETTQASRNTNLSTERVSENNVLGTRGPSELFPQTGFIGKALPYLKRDGATVKSEGGGSTAQNASLEGVITAMVTEVLPNGNLVVQGEKQLSMTEGSEFIQVRGIVRSTDIQMDNSVLSQRLANAQIAYKGTGDLATSTQPGWLTSMLFKFWPL</sequence>
<keyword evidence="9 11" id="KW-0998">Cell outer membrane</keyword>
<keyword evidence="12" id="KW-0282">Flagellum</keyword>
<dbReference type="GO" id="GO:0003774">
    <property type="term" value="F:cytoskeletal motor activity"/>
    <property type="evidence" value="ECO:0007669"/>
    <property type="project" value="InterPro"/>
</dbReference>
<dbReference type="OrthoDB" id="9789463at2"/>
<dbReference type="PROSITE" id="PS51257">
    <property type="entry name" value="PROKAR_LIPOPROTEIN"/>
    <property type="match status" value="1"/>
</dbReference>
<evidence type="ECO:0000256" key="5">
    <source>
        <dbReference type="ARBA" id="ARBA00022729"/>
    </source>
</evidence>
<dbReference type="GO" id="GO:0071973">
    <property type="term" value="P:bacterial-type flagellum-dependent cell motility"/>
    <property type="evidence" value="ECO:0007669"/>
    <property type="project" value="InterPro"/>
</dbReference>
<comment type="caution">
    <text evidence="12">The sequence shown here is derived from an EMBL/GenBank/DDBJ whole genome shotgun (WGS) entry which is preliminary data.</text>
</comment>
<comment type="subcellular location">
    <subcellularLocation>
        <location evidence="11">Cell outer membrane</location>
        <topology evidence="11">Lipid-anchor</topology>
    </subcellularLocation>
    <subcellularLocation>
        <location evidence="11">Bacterial flagellum basal body</location>
    </subcellularLocation>
    <subcellularLocation>
        <location evidence="2">Membrane</location>
        <topology evidence="2">Lipid-anchor</topology>
    </subcellularLocation>
</comment>
<keyword evidence="12" id="KW-0969">Cilium</keyword>